<organism evidence="2 3">
    <name type="scientific">Caldimonas brevitalea</name>
    <dbReference type="NCBI Taxonomy" id="413882"/>
    <lineage>
        <taxon>Bacteria</taxon>
        <taxon>Pseudomonadati</taxon>
        <taxon>Pseudomonadota</taxon>
        <taxon>Betaproteobacteria</taxon>
        <taxon>Burkholderiales</taxon>
        <taxon>Sphaerotilaceae</taxon>
        <taxon>Caldimonas</taxon>
    </lineage>
</organism>
<dbReference type="RefSeq" id="WP_047196050.1">
    <property type="nucleotide sequence ID" value="NZ_CP011371.1"/>
</dbReference>
<protein>
    <recommendedName>
        <fullName evidence="4">EF-hand domain-containing protein</fullName>
    </recommendedName>
</protein>
<keyword evidence="3" id="KW-1185">Reference proteome</keyword>
<dbReference type="PROSITE" id="PS00018">
    <property type="entry name" value="EF_HAND_1"/>
    <property type="match status" value="1"/>
</dbReference>
<sequence>MTGVAIAALVSMSACVGLVQDKVAGPPHDEPSTVMAEMAAAVPIGGDAILIAESDFLAALQASGRTQVSEMSSREGVRAAALSNTPSALGVFGKLSEKDGSFSGDLFVVVRDPDRGARDGYVEARDFYLAGVTLSGRAAWVVSNPHIALVDDLPLPSRGRCTMPQGPSLPRPCPGPTCLPMGFSTAFDERLDAPPGQSVDGRISMRLYHEGNVFDWVCVSLDPGSRETPVKPVPGGPTVLGEACNGLDDNGNGQIDEGDVCASTNTSCVPIPAIAASDVPVQIRPSQPAGVRRGPHEEVSQ</sequence>
<dbReference type="EMBL" id="CP011371">
    <property type="protein sequence ID" value="AKJ30754.1"/>
    <property type="molecule type" value="Genomic_DNA"/>
</dbReference>
<evidence type="ECO:0000256" key="1">
    <source>
        <dbReference type="SAM" id="MobiDB-lite"/>
    </source>
</evidence>
<dbReference type="InterPro" id="IPR018247">
    <property type="entry name" value="EF_Hand_1_Ca_BS"/>
</dbReference>
<dbReference type="AlphaFoldDB" id="A0A0G3BMQ8"/>
<evidence type="ECO:0008006" key="4">
    <source>
        <dbReference type="Google" id="ProtNLM"/>
    </source>
</evidence>
<gene>
    <name evidence="2" type="ORF">AAW51_4063</name>
</gene>
<name>A0A0G3BMQ8_9BURK</name>
<dbReference type="KEGG" id="pbh:AAW51_4063"/>
<accession>A0A0G3BMQ8</accession>
<reference evidence="2 3" key="1">
    <citation type="submission" date="2015-05" db="EMBL/GenBank/DDBJ databases">
        <authorList>
            <person name="Tang B."/>
            <person name="Yu Y."/>
        </authorList>
    </citation>
    <scope>NUCLEOTIDE SEQUENCE [LARGE SCALE GENOMIC DNA]</scope>
    <source>
        <strain evidence="2 3">DSM 7029</strain>
    </source>
</reference>
<feature type="region of interest" description="Disordered" evidence="1">
    <location>
        <begin position="282"/>
        <end position="301"/>
    </location>
</feature>
<proteinExistence type="predicted"/>
<dbReference type="STRING" id="413882.AAW51_4063"/>
<evidence type="ECO:0000313" key="2">
    <source>
        <dbReference type="EMBL" id="AKJ30754.1"/>
    </source>
</evidence>
<evidence type="ECO:0000313" key="3">
    <source>
        <dbReference type="Proteomes" id="UP000035352"/>
    </source>
</evidence>
<dbReference type="Proteomes" id="UP000035352">
    <property type="component" value="Chromosome"/>
</dbReference>